<evidence type="ECO:0000256" key="15">
    <source>
        <dbReference type="ARBA" id="ARBA00023316"/>
    </source>
</evidence>
<protein>
    <submittedName>
        <fullName evidence="22">Penicillin-binding protein 2A</fullName>
    </submittedName>
</protein>
<comment type="similarity">
    <text evidence="2">In the N-terminal section; belongs to the glycosyltransferase 51 family.</text>
</comment>
<dbReference type="GO" id="GO:0071555">
    <property type="term" value="P:cell wall organization"/>
    <property type="evidence" value="ECO:0007669"/>
    <property type="project" value="UniProtKB-KW"/>
</dbReference>
<feature type="compositionally biased region" description="Low complexity" evidence="18">
    <location>
        <begin position="642"/>
        <end position="656"/>
    </location>
</feature>
<comment type="catalytic activity">
    <reaction evidence="16">
        <text>Preferential cleavage: (Ac)2-L-Lys-D-Ala-|-D-Ala. Also transpeptidation of peptidyl-alanyl moieties that are N-acyl substituents of D-alanine.</text>
        <dbReference type="EC" id="3.4.16.4"/>
    </reaction>
</comment>
<dbReference type="InterPro" id="IPR023346">
    <property type="entry name" value="Lysozyme-like_dom_sf"/>
</dbReference>
<dbReference type="Gene3D" id="3.40.710.10">
    <property type="entry name" value="DD-peptidase/beta-lactamase superfamily"/>
    <property type="match status" value="1"/>
</dbReference>
<keyword evidence="8 19" id="KW-0812">Transmembrane</keyword>
<dbReference type="GO" id="GO:0009252">
    <property type="term" value="P:peptidoglycan biosynthetic process"/>
    <property type="evidence" value="ECO:0007669"/>
    <property type="project" value="UniProtKB-KW"/>
</dbReference>
<evidence type="ECO:0000256" key="10">
    <source>
        <dbReference type="ARBA" id="ARBA00022960"/>
    </source>
</evidence>
<dbReference type="InterPro" id="IPR001264">
    <property type="entry name" value="Glyco_trans_51"/>
</dbReference>
<keyword evidence="7" id="KW-0808">Transferase</keyword>
<dbReference type="Gene3D" id="6.20.370.110">
    <property type="match status" value="1"/>
</dbReference>
<keyword evidence="4" id="KW-0121">Carboxypeptidase</keyword>
<evidence type="ECO:0000259" key="20">
    <source>
        <dbReference type="Pfam" id="PF00905"/>
    </source>
</evidence>
<evidence type="ECO:0000256" key="14">
    <source>
        <dbReference type="ARBA" id="ARBA00023268"/>
    </source>
</evidence>
<dbReference type="Gene3D" id="1.10.3810.10">
    <property type="entry name" value="Biosynthetic peptidoglycan transglycosylase-like"/>
    <property type="match status" value="1"/>
</dbReference>
<evidence type="ECO:0000313" key="23">
    <source>
        <dbReference type="Proteomes" id="UP000245433"/>
    </source>
</evidence>
<dbReference type="FunFam" id="1.10.3810.10:FF:000001">
    <property type="entry name" value="Penicillin-binding protein 1A"/>
    <property type="match status" value="1"/>
</dbReference>
<keyword evidence="10" id="KW-0133">Cell shape</keyword>
<dbReference type="RefSeq" id="WP_089937238.1">
    <property type="nucleotide sequence ID" value="NZ_CAKOEX010000001.1"/>
</dbReference>
<evidence type="ECO:0000256" key="9">
    <source>
        <dbReference type="ARBA" id="ARBA00022801"/>
    </source>
</evidence>
<comment type="catalytic activity">
    <reaction evidence="17">
        <text>[GlcNAc-(1-&gt;4)-Mur2Ac(oyl-L-Ala-gamma-D-Glu-L-Lys-D-Ala-D-Ala)](n)-di-trans,octa-cis-undecaprenyl diphosphate + beta-D-GlcNAc-(1-&gt;4)-Mur2Ac(oyl-L-Ala-gamma-D-Glu-L-Lys-D-Ala-D-Ala)-di-trans,octa-cis-undecaprenyl diphosphate = [GlcNAc-(1-&gt;4)-Mur2Ac(oyl-L-Ala-gamma-D-Glu-L-Lys-D-Ala-D-Ala)](n+1)-di-trans,octa-cis-undecaprenyl diphosphate + di-trans,octa-cis-undecaprenyl diphosphate + H(+)</text>
        <dbReference type="Rhea" id="RHEA:23708"/>
        <dbReference type="Rhea" id="RHEA-COMP:9602"/>
        <dbReference type="Rhea" id="RHEA-COMP:9603"/>
        <dbReference type="ChEBI" id="CHEBI:15378"/>
        <dbReference type="ChEBI" id="CHEBI:58405"/>
        <dbReference type="ChEBI" id="CHEBI:60033"/>
        <dbReference type="ChEBI" id="CHEBI:78435"/>
        <dbReference type="EC" id="2.4.99.28"/>
    </reaction>
</comment>
<comment type="similarity">
    <text evidence="1">In the C-terminal section; belongs to the transpeptidase family.</text>
</comment>
<feature type="domain" description="Glycosyl transferase family 51" evidence="21">
    <location>
        <begin position="76"/>
        <end position="251"/>
    </location>
</feature>
<keyword evidence="15" id="KW-0961">Cell wall biogenesis/degradation</keyword>
<dbReference type="InterPro" id="IPR012338">
    <property type="entry name" value="Beta-lactam/transpept-like"/>
</dbReference>
<dbReference type="GO" id="GO:0008658">
    <property type="term" value="F:penicillin binding"/>
    <property type="evidence" value="ECO:0007669"/>
    <property type="project" value="InterPro"/>
</dbReference>
<evidence type="ECO:0000256" key="13">
    <source>
        <dbReference type="ARBA" id="ARBA00023136"/>
    </source>
</evidence>
<evidence type="ECO:0000256" key="5">
    <source>
        <dbReference type="ARBA" id="ARBA00022670"/>
    </source>
</evidence>
<dbReference type="GO" id="GO:0008955">
    <property type="term" value="F:peptidoglycan glycosyltransferase activity"/>
    <property type="evidence" value="ECO:0007669"/>
    <property type="project" value="UniProtKB-EC"/>
</dbReference>
<comment type="caution">
    <text evidence="22">The sequence shown here is derived from an EMBL/GenBank/DDBJ whole genome shotgun (WGS) entry which is preliminary data.</text>
</comment>
<evidence type="ECO:0000256" key="11">
    <source>
        <dbReference type="ARBA" id="ARBA00022984"/>
    </source>
</evidence>
<dbReference type="EMBL" id="QEKT01000001">
    <property type="protein sequence ID" value="PVY86122.1"/>
    <property type="molecule type" value="Genomic_DNA"/>
</dbReference>
<dbReference type="PANTHER" id="PTHR32282">
    <property type="entry name" value="BINDING PROTEIN TRANSPEPTIDASE, PUTATIVE-RELATED"/>
    <property type="match status" value="1"/>
</dbReference>
<feature type="transmembrane region" description="Helical" evidence="19">
    <location>
        <begin position="26"/>
        <end position="46"/>
    </location>
</feature>
<evidence type="ECO:0000256" key="1">
    <source>
        <dbReference type="ARBA" id="ARBA00007090"/>
    </source>
</evidence>
<evidence type="ECO:0000256" key="6">
    <source>
        <dbReference type="ARBA" id="ARBA00022676"/>
    </source>
</evidence>
<evidence type="ECO:0000256" key="8">
    <source>
        <dbReference type="ARBA" id="ARBA00022692"/>
    </source>
</evidence>
<dbReference type="NCBIfam" id="TIGR02074">
    <property type="entry name" value="PBP_1a_fam"/>
    <property type="match status" value="1"/>
</dbReference>
<keyword evidence="3" id="KW-1003">Cell membrane</keyword>
<gene>
    <name evidence="22" type="ORF">C7384_10135</name>
</gene>
<dbReference type="SUPFAM" id="SSF56601">
    <property type="entry name" value="beta-lactamase/transpeptidase-like"/>
    <property type="match status" value="1"/>
</dbReference>
<keyword evidence="5" id="KW-0645">Protease</keyword>
<evidence type="ECO:0000256" key="16">
    <source>
        <dbReference type="ARBA" id="ARBA00034000"/>
    </source>
</evidence>
<dbReference type="AlphaFoldDB" id="A0A2U1DEZ4"/>
<sequence>MKKTNSLIGWPKFQQSLKAFWDRWQLGRLLIVSFLALFLVVSLYLVTIAKTAHVQKLEANLSQTTNIYDNSDQMAGELYSQKGTYVKYNQISQNMRDAVLSVEDRNFYHEHGFSIKGLGRAVLLFIRNRLTGSHAISGGGSTITQQLVKNAYLTQEQTFSRKLKEIFLSMQVEQVYSKDAILTMYLNNSWFGNGVWGVEDASQKYFGVHASELSTSQAATLAGMLTNPSGFNPIDHPDRSQRRRDLVLQTMVENKKLTSQEAAQAKATPIVLNDTYTGDESYRYPWFFDSVIAEAVNKYGLDEKDIMNHGYKIYTTLNQKDQQNLQNDYQNNTLFNSQNEAQAATIVLNAQSGGVRAVIGGRETTHTFRGFNRANQSRLQPGSIIKPIVVYAPALESGYTIDSKLPNHQLSFGTNGYSPNNALNVQTGDVTMYQALEHSYNIPAVYLLNKLGVNVGFDSAQKFGLPVTNDDKNYALALGGLTKGVSPQDMAQAYTAFANDGTMSQAHYINKIVDSSGKVIVSQPDYKQKQVISSKVADNMTRMMLGTYTNGTGAGAAPSGYTIAGKTGTTENPNDPNNANSSKDSWAVAYTRDVVQVSWMGLEGSSPNSLPLGLMGTIGPLVKTSMGQILPNTDERNFTVTNPNKPASDSNKNNSDNKQDWASNAQNAISDGVNKTVDGANKVWETIKSWLGN</sequence>
<keyword evidence="11" id="KW-0573">Peptidoglycan synthesis</keyword>
<dbReference type="GO" id="GO:0008360">
    <property type="term" value="P:regulation of cell shape"/>
    <property type="evidence" value="ECO:0007669"/>
    <property type="project" value="UniProtKB-KW"/>
</dbReference>
<evidence type="ECO:0000256" key="2">
    <source>
        <dbReference type="ARBA" id="ARBA00007739"/>
    </source>
</evidence>
<dbReference type="GO" id="GO:0030288">
    <property type="term" value="C:outer membrane-bounded periplasmic space"/>
    <property type="evidence" value="ECO:0007669"/>
    <property type="project" value="TreeGrafter"/>
</dbReference>
<dbReference type="Pfam" id="PF00912">
    <property type="entry name" value="Transgly"/>
    <property type="match status" value="1"/>
</dbReference>
<organism evidence="22 23">
    <name type="scientific">Convivina intestini</name>
    <dbReference type="NCBI Taxonomy" id="1505726"/>
    <lineage>
        <taxon>Bacteria</taxon>
        <taxon>Bacillati</taxon>
        <taxon>Bacillota</taxon>
        <taxon>Bacilli</taxon>
        <taxon>Lactobacillales</taxon>
        <taxon>Lactobacillaceae</taxon>
        <taxon>Convivina</taxon>
    </lineage>
</organism>
<evidence type="ECO:0000259" key="21">
    <source>
        <dbReference type="Pfam" id="PF00912"/>
    </source>
</evidence>
<feature type="region of interest" description="Disordered" evidence="18">
    <location>
        <begin position="633"/>
        <end position="660"/>
    </location>
</feature>
<accession>A0A2U1DEZ4</accession>
<evidence type="ECO:0000313" key="22">
    <source>
        <dbReference type="EMBL" id="PVY86122.1"/>
    </source>
</evidence>
<keyword evidence="12 19" id="KW-1133">Transmembrane helix</keyword>
<dbReference type="OrthoDB" id="9766909at2"/>
<evidence type="ECO:0000256" key="18">
    <source>
        <dbReference type="SAM" id="MobiDB-lite"/>
    </source>
</evidence>
<feature type="domain" description="Penicillin-binding protein transpeptidase" evidence="20">
    <location>
        <begin position="344"/>
        <end position="592"/>
    </location>
</feature>
<reference evidence="22 23" key="1">
    <citation type="submission" date="2018-04" db="EMBL/GenBank/DDBJ databases">
        <title>Genomic Encyclopedia of Type Strains, Phase IV (KMG-IV): sequencing the most valuable type-strain genomes for metagenomic binning, comparative biology and taxonomic classification.</title>
        <authorList>
            <person name="Goeker M."/>
        </authorList>
    </citation>
    <scope>NUCLEOTIDE SEQUENCE [LARGE SCALE GENOMIC DNA]</scope>
    <source>
        <strain evidence="22 23">DSM 28795</strain>
    </source>
</reference>
<dbReference type="InterPro" id="IPR050396">
    <property type="entry name" value="Glycosyltr_51/Transpeptidase"/>
</dbReference>
<dbReference type="InterPro" id="IPR036950">
    <property type="entry name" value="PBP_transglycosylase"/>
</dbReference>
<dbReference type="Proteomes" id="UP000245433">
    <property type="component" value="Unassembled WGS sequence"/>
</dbReference>
<evidence type="ECO:0000256" key="3">
    <source>
        <dbReference type="ARBA" id="ARBA00022475"/>
    </source>
</evidence>
<name>A0A2U1DEZ4_9LACO</name>
<proteinExistence type="inferred from homology"/>
<evidence type="ECO:0000256" key="17">
    <source>
        <dbReference type="ARBA" id="ARBA00049902"/>
    </source>
</evidence>
<keyword evidence="9" id="KW-0378">Hydrolase</keyword>
<dbReference type="Pfam" id="PF00905">
    <property type="entry name" value="Transpeptidase"/>
    <property type="match status" value="1"/>
</dbReference>
<dbReference type="GO" id="GO:0006508">
    <property type="term" value="P:proteolysis"/>
    <property type="evidence" value="ECO:0007669"/>
    <property type="project" value="UniProtKB-KW"/>
</dbReference>
<dbReference type="PANTHER" id="PTHR32282:SF32">
    <property type="entry name" value="PENICILLIN-BINDING PROTEIN 2A"/>
    <property type="match status" value="1"/>
</dbReference>
<evidence type="ECO:0000256" key="4">
    <source>
        <dbReference type="ARBA" id="ARBA00022645"/>
    </source>
</evidence>
<evidence type="ECO:0000256" key="7">
    <source>
        <dbReference type="ARBA" id="ARBA00022679"/>
    </source>
</evidence>
<evidence type="ECO:0000256" key="12">
    <source>
        <dbReference type="ARBA" id="ARBA00022989"/>
    </source>
</evidence>
<dbReference type="InterPro" id="IPR001460">
    <property type="entry name" value="PCN-bd_Tpept"/>
</dbReference>
<dbReference type="SUPFAM" id="SSF53955">
    <property type="entry name" value="Lysozyme-like"/>
    <property type="match status" value="1"/>
</dbReference>
<evidence type="ECO:0000256" key="19">
    <source>
        <dbReference type="SAM" id="Phobius"/>
    </source>
</evidence>
<keyword evidence="6" id="KW-0328">Glycosyltransferase</keyword>
<keyword evidence="14" id="KW-0511">Multifunctional enzyme</keyword>
<keyword evidence="13 19" id="KW-0472">Membrane</keyword>
<keyword evidence="23" id="KW-1185">Reference proteome</keyword>
<dbReference type="GO" id="GO:0009002">
    <property type="term" value="F:serine-type D-Ala-D-Ala carboxypeptidase activity"/>
    <property type="evidence" value="ECO:0007669"/>
    <property type="project" value="UniProtKB-EC"/>
</dbReference>